<proteinExistence type="predicted"/>
<name>A0ABR7MMV5_9BACT</name>
<gene>
    <name evidence="1" type="ORF">H8B15_15910</name>
</gene>
<organism evidence="1 2">
    <name type="scientific">Hymenobacter citatus</name>
    <dbReference type="NCBI Taxonomy" id="2763506"/>
    <lineage>
        <taxon>Bacteria</taxon>
        <taxon>Pseudomonadati</taxon>
        <taxon>Bacteroidota</taxon>
        <taxon>Cytophagia</taxon>
        <taxon>Cytophagales</taxon>
        <taxon>Hymenobacteraceae</taxon>
        <taxon>Hymenobacter</taxon>
    </lineage>
</organism>
<evidence type="ECO:0000313" key="1">
    <source>
        <dbReference type="EMBL" id="MBC6612409.1"/>
    </source>
</evidence>
<sequence length="410" mass="45508">MSSYQVLWIDDEYKTLQGFSTLARANGITLIPFQSTEEGIRYLSAHISTVNAVLLDAMAYQKAGQQEGTESRKALYEAWEQITALSSAHQKPLPRFILTGQPSLLQDAGFQEQYEGFFRKGSSDETQRLFAAIKEAIDGLPDVQLRYRFAPAFACADQLLGPTASSLLLKVLREIERPAATHDDDSSFNTLRQLVEAFLLATHRQQLLPAQCLKGHEVNLTAASIFLSGQQMNPPHGGDSVKLSQPSLPKILADSLRTLIELTSNGSHYQHDQKITSTERETAKQQLRVLRQTVKTPYLLTSLTYQLLDLLVWLKSVIDDTALLQTHQNNWQTIPSASASVEYVTGTIVHIDRGNNGLFKATDTGQEAFVYQSSMHKHGLTLHSVLQAQLKPATRPDARVPLVVGDVRLS</sequence>
<keyword evidence="2" id="KW-1185">Reference proteome</keyword>
<accession>A0ABR7MMV5</accession>
<dbReference type="Proteomes" id="UP000622017">
    <property type="component" value="Unassembled WGS sequence"/>
</dbReference>
<dbReference type="Gene3D" id="3.40.50.2300">
    <property type="match status" value="1"/>
</dbReference>
<evidence type="ECO:0000313" key="2">
    <source>
        <dbReference type="Proteomes" id="UP000622017"/>
    </source>
</evidence>
<evidence type="ECO:0008006" key="3">
    <source>
        <dbReference type="Google" id="ProtNLM"/>
    </source>
</evidence>
<comment type="caution">
    <text evidence="1">The sequence shown here is derived from an EMBL/GenBank/DDBJ whole genome shotgun (WGS) entry which is preliminary data.</text>
</comment>
<dbReference type="EMBL" id="JACSCY010000014">
    <property type="protein sequence ID" value="MBC6612409.1"/>
    <property type="molecule type" value="Genomic_DNA"/>
</dbReference>
<reference evidence="1 2" key="1">
    <citation type="submission" date="2020-08" db="EMBL/GenBank/DDBJ databases">
        <title>Hymenobacter sp.</title>
        <authorList>
            <person name="Kim M.K."/>
        </authorList>
    </citation>
    <scope>NUCLEOTIDE SEQUENCE [LARGE SCALE GENOMIC DNA]</scope>
    <source>
        <strain evidence="1 2">BT507</strain>
    </source>
</reference>
<dbReference type="RefSeq" id="WP_187320649.1">
    <property type="nucleotide sequence ID" value="NZ_JACSCY010000014.1"/>
</dbReference>
<protein>
    <recommendedName>
        <fullName evidence="3">Response regulator</fullName>
    </recommendedName>
</protein>